<protein>
    <submittedName>
        <fullName evidence="3">Recombinase family protein</fullName>
    </submittedName>
</protein>
<dbReference type="Gene3D" id="1.10.10.60">
    <property type="entry name" value="Homeodomain-like"/>
    <property type="match status" value="1"/>
</dbReference>
<dbReference type="Pfam" id="PF02796">
    <property type="entry name" value="HTH_7"/>
    <property type="match status" value="1"/>
</dbReference>
<dbReference type="GO" id="GO:0000150">
    <property type="term" value="F:DNA strand exchange activity"/>
    <property type="evidence" value="ECO:0007669"/>
    <property type="project" value="InterPro"/>
</dbReference>
<reference evidence="2 4" key="2">
    <citation type="submission" date="2019-04" db="EMBL/GenBank/DDBJ databases">
        <authorList>
            <person name="Ge Y."/>
        </authorList>
    </citation>
    <scope>NUCLEOTIDE SEQUENCE [LARGE SCALE GENOMIC DNA]</scope>
    <source>
        <strain evidence="2">CF-49</strain>
        <strain evidence="4">personal::cf-49</strain>
        <plasmid evidence="2 4">punnamed2</plasmid>
    </source>
</reference>
<evidence type="ECO:0000313" key="3">
    <source>
        <dbReference type="EMBL" id="TFZ42944.1"/>
    </source>
</evidence>
<dbReference type="SUPFAM" id="SSF53041">
    <property type="entry name" value="Resolvase-like"/>
    <property type="match status" value="1"/>
</dbReference>
<dbReference type="EMBL" id="SRHU01000007">
    <property type="protein sequence ID" value="TFZ42944.1"/>
    <property type="molecule type" value="Genomic_DNA"/>
</dbReference>
<keyword evidence="4" id="KW-1185">Reference proteome</keyword>
<dbReference type="Proteomes" id="UP000296883">
    <property type="component" value="Plasmid punnamed2"/>
</dbReference>
<evidence type="ECO:0000313" key="2">
    <source>
        <dbReference type="EMBL" id="QCA29669.1"/>
    </source>
</evidence>
<accession>A0AAJ5JMB5</accession>
<organism evidence="3 5">
    <name type="scientific">Vagococcus xieshaowenii</name>
    <dbReference type="NCBI Taxonomy" id="2562451"/>
    <lineage>
        <taxon>Bacteria</taxon>
        <taxon>Bacillati</taxon>
        <taxon>Bacillota</taxon>
        <taxon>Bacilli</taxon>
        <taxon>Lactobacillales</taxon>
        <taxon>Enterococcaceae</taxon>
        <taxon>Vagococcus</taxon>
    </lineage>
</organism>
<gene>
    <name evidence="3" type="ORF">E4031_01535</name>
    <name evidence="2" type="ORF">E4Z98_09795</name>
</gene>
<dbReference type="EMBL" id="CP038867">
    <property type="protein sequence ID" value="QCA29669.1"/>
    <property type="molecule type" value="Genomic_DNA"/>
</dbReference>
<dbReference type="Gene3D" id="3.40.50.1390">
    <property type="entry name" value="Resolvase, N-terminal catalytic domain"/>
    <property type="match status" value="1"/>
</dbReference>
<dbReference type="Proteomes" id="UP000297725">
    <property type="component" value="Unassembled WGS sequence"/>
</dbReference>
<dbReference type="RefSeq" id="WP_135253570.1">
    <property type="nucleotide sequence ID" value="NZ_CP038867.1"/>
</dbReference>
<feature type="domain" description="Resolvase HTH" evidence="1">
    <location>
        <begin position="119"/>
        <end position="159"/>
    </location>
</feature>
<keyword evidence="2" id="KW-0614">Plasmid</keyword>
<geneLocation type="plasmid" evidence="2 4">
    <name>punnamed2</name>
</geneLocation>
<dbReference type="GO" id="GO:0003677">
    <property type="term" value="F:DNA binding"/>
    <property type="evidence" value="ECO:0007669"/>
    <property type="project" value="InterPro"/>
</dbReference>
<dbReference type="InterPro" id="IPR006120">
    <property type="entry name" value="Resolvase_HTH_dom"/>
</dbReference>
<evidence type="ECO:0000313" key="4">
    <source>
        <dbReference type="Proteomes" id="UP000296883"/>
    </source>
</evidence>
<dbReference type="AlphaFoldDB" id="A0AAJ5JMB5"/>
<proteinExistence type="predicted"/>
<reference evidence="3 5" key="1">
    <citation type="submission" date="2019-03" db="EMBL/GenBank/DDBJ databases">
        <title>Vagococcus sp. was isolated fron gut of Carduelis flavirostris.</title>
        <authorList>
            <person name="Ge Y."/>
        </authorList>
    </citation>
    <scope>NUCLEOTIDE SEQUENCE [LARGE SCALE GENOMIC DNA]</scope>
    <source>
        <strain evidence="3 5">CF-210</strain>
    </source>
</reference>
<evidence type="ECO:0000313" key="5">
    <source>
        <dbReference type="Proteomes" id="UP000297725"/>
    </source>
</evidence>
<name>A0AAJ5JMB5_9ENTE</name>
<evidence type="ECO:0000259" key="1">
    <source>
        <dbReference type="Pfam" id="PF02796"/>
    </source>
</evidence>
<sequence>MKLFLNSEEKMSEKSTYREYDVLTVEDLSDKSELSKLLIEMQGESFLYVLSFESLRISTAQMSKLFDLLDAAHVELVFLNETTDFSMYLRKICQAEIKSITYRTKKGIDNARTQGVVGGRPKTPKKTQEKIRELYYSRKLSLKQIAEKCNVSIATVYKYSKIS</sequence>
<dbReference type="InterPro" id="IPR036162">
    <property type="entry name" value="Resolvase-like_N_sf"/>
</dbReference>